<gene>
    <name evidence="1" type="ORF">MANES_17G094566v8</name>
</gene>
<accession>A0ACB7G4Q5</accession>
<name>A0ACB7G4Q5_MANES</name>
<comment type="caution">
    <text evidence="1">The sequence shown here is derived from an EMBL/GenBank/DDBJ whole genome shotgun (WGS) entry which is preliminary data.</text>
</comment>
<evidence type="ECO:0000313" key="2">
    <source>
        <dbReference type="Proteomes" id="UP000091857"/>
    </source>
</evidence>
<organism evidence="1 2">
    <name type="scientific">Manihot esculenta</name>
    <name type="common">Cassava</name>
    <name type="synonym">Jatropha manihot</name>
    <dbReference type="NCBI Taxonomy" id="3983"/>
    <lineage>
        <taxon>Eukaryota</taxon>
        <taxon>Viridiplantae</taxon>
        <taxon>Streptophyta</taxon>
        <taxon>Embryophyta</taxon>
        <taxon>Tracheophyta</taxon>
        <taxon>Spermatophyta</taxon>
        <taxon>Magnoliopsida</taxon>
        <taxon>eudicotyledons</taxon>
        <taxon>Gunneridae</taxon>
        <taxon>Pentapetalae</taxon>
        <taxon>rosids</taxon>
        <taxon>fabids</taxon>
        <taxon>Malpighiales</taxon>
        <taxon>Euphorbiaceae</taxon>
        <taxon>Crotonoideae</taxon>
        <taxon>Manihoteae</taxon>
        <taxon>Manihot</taxon>
    </lineage>
</organism>
<dbReference type="Proteomes" id="UP000091857">
    <property type="component" value="Chromosome 17"/>
</dbReference>
<dbReference type="EMBL" id="CM004403">
    <property type="protein sequence ID" value="KAG8634859.1"/>
    <property type="molecule type" value="Genomic_DNA"/>
</dbReference>
<evidence type="ECO:0000313" key="1">
    <source>
        <dbReference type="EMBL" id="KAG8634859.1"/>
    </source>
</evidence>
<keyword evidence="2" id="KW-1185">Reference proteome</keyword>
<proteinExistence type="predicted"/>
<reference evidence="2" key="1">
    <citation type="journal article" date="2016" name="Nat. Biotechnol.">
        <title>Sequencing wild and cultivated cassava and related species reveals extensive interspecific hybridization and genetic diversity.</title>
        <authorList>
            <person name="Bredeson J.V."/>
            <person name="Lyons J.B."/>
            <person name="Prochnik S.E."/>
            <person name="Wu G.A."/>
            <person name="Ha C.M."/>
            <person name="Edsinger-Gonzales E."/>
            <person name="Grimwood J."/>
            <person name="Schmutz J."/>
            <person name="Rabbi I.Y."/>
            <person name="Egesi C."/>
            <person name="Nauluvula P."/>
            <person name="Lebot V."/>
            <person name="Ndunguru J."/>
            <person name="Mkamilo G."/>
            <person name="Bart R.S."/>
            <person name="Setter T.L."/>
            <person name="Gleadow R.M."/>
            <person name="Kulakow P."/>
            <person name="Ferguson M.E."/>
            <person name="Rounsley S."/>
            <person name="Rokhsar D.S."/>
        </authorList>
    </citation>
    <scope>NUCLEOTIDE SEQUENCE [LARGE SCALE GENOMIC DNA]</scope>
    <source>
        <strain evidence="2">cv. AM560-2</strain>
    </source>
</reference>
<protein>
    <submittedName>
        <fullName evidence="1">Uncharacterized protein</fullName>
    </submittedName>
</protein>
<sequence length="204" mass="23118">MSFGDILHSSTNCDAILERTKRTTFTTPLVFGALISKILQKERKDEEEEENVAENVNQNEEDNQNDTVEGEGEGEEEEEEESEQLGTKIKRRNRRGGFAKLCSLSSQLQKLIGLPELAGTEVVKKLRAYIPENKLQDPKLWGFHYAPDNSIQKARRCKQGREEGENSYFSQKKGAPRLLARLSLSDALVNFFNTDEIHNLGLMS</sequence>